<dbReference type="AlphaFoldDB" id="A0A445L1C8"/>
<protein>
    <submittedName>
        <fullName evidence="2">Carbamoyl-phosphate synthase small chain, chloroplastic</fullName>
    </submittedName>
</protein>
<proteinExistence type="predicted"/>
<dbReference type="Gene3D" id="3.40.50.880">
    <property type="match status" value="1"/>
</dbReference>
<keyword evidence="3" id="KW-1185">Reference proteome</keyword>
<reference evidence="2 3" key="1">
    <citation type="submission" date="2018-09" db="EMBL/GenBank/DDBJ databases">
        <title>A high-quality reference genome of wild soybean provides a powerful tool to mine soybean genomes.</title>
        <authorList>
            <person name="Xie M."/>
            <person name="Chung C.Y.L."/>
            <person name="Li M.-W."/>
            <person name="Wong F.-L."/>
            <person name="Chan T.-F."/>
            <person name="Lam H.-M."/>
        </authorList>
    </citation>
    <scope>NUCLEOTIDE SEQUENCE [LARGE SCALE GENOMIC DNA]</scope>
    <source>
        <strain evidence="3">cv. W05</strain>
        <tissue evidence="2">Hypocotyl of etiolated seedlings</tissue>
    </source>
</reference>
<evidence type="ECO:0000313" key="2">
    <source>
        <dbReference type="EMBL" id="RZC16949.1"/>
    </source>
</evidence>
<evidence type="ECO:0000313" key="3">
    <source>
        <dbReference type="Proteomes" id="UP000289340"/>
    </source>
</evidence>
<dbReference type="EMBL" id="QZWG01000004">
    <property type="protein sequence ID" value="RZC16949.1"/>
    <property type="molecule type" value="Genomic_DNA"/>
</dbReference>
<gene>
    <name evidence="2" type="ORF">D0Y65_010001</name>
</gene>
<dbReference type="SMR" id="A0A445L1C8"/>
<feature type="domain" description="Glutamine amidotransferase" evidence="1">
    <location>
        <begin position="85"/>
        <end position="148"/>
    </location>
</feature>
<name>A0A445L1C8_GLYSO</name>
<sequence>MHIQLRTMPNNFINIIICKHVYKGIFLFLNESSTRIFCILLNNFQQPCHDRKRLHELMSLLTKIVCYYCMKSMSLNLFWHEVEGNINHNYAVDPATLPEGVEVTHRNLNDGSCVGLAFPAQRIMSLQYHPEASPGPHDFDYTFRELVELMKQEKKGKSCWK</sequence>
<accession>A0A445L1C8</accession>
<dbReference type="SUPFAM" id="SSF52317">
    <property type="entry name" value="Class I glutamine amidotransferase-like"/>
    <property type="match status" value="1"/>
</dbReference>
<organism evidence="2 3">
    <name type="scientific">Glycine soja</name>
    <name type="common">Wild soybean</name>
    <dbReference type="NCBI Taxonomy" id="3848"/>
    <lineage>
        <taxon>Eukaryota</taxon>
        <taxon>Viridiplantae</taxon>
        <taxon>Streptophyta</taxon>
        <taxon>Embryophyta</taxon>
        <taxon>Tracheophyta</taxon>
        <taxon>Spermatophyta</taxon>
        <taxon>Magnoliopsida</taxon>
        <taxon>eudicotyledons</taxon>
        <taxon>Gunneridae</taxon>
        <taxon>Pentapetalae</taxon>
        <taxon>rosids</taxon>
        <taxon>fabids</taxon>
        <taxon>Fabales</taxon>
        <taxon>Fabaceae</taxon>
        <taxon>Papilionoideae</taxon>
        <taxon>50 kb inversion clade</taxon>
        <taxon>NPAAA clade</taxon>
        <taxon>indigoferoid/millettioid clade</taxon>
        <taxon>Phaseoleae</taxon>
        <taxon>Glycine</taxon>
        <taxon>Glycine subgen. Soja</taxon>
    </lineage>
</organism>
<comment type="caution">
    <text evidence="2">The sequence shown here is derived from an EMBL/GenBank/DDBJ whole genome shotgun (WGS) entry which is preliminary data.</text>
</comment>
<dbReference type="Proteomes" id="UP000289340">
    <property type="component" value="Chromosome 4"/>
</dbReference>
<dbReference type="Pfam" id="PF00117">
    <property type="entry name" value="GATase"/>
    <property type="match status" value="1"/>
</dbReference>
<dbReference type="InterPro" id="IPR017926">
    <property type="entry name" value="GATASE"/>
</dbReference>
<evidence type="ECO:0000259" key="1">
    <source>
        <dbReference type="Pfam" id="PF00117"/>
    </source>
</evidence>
<dbReference type="InterPro" id="IPR029062">
    <property type="entry name" value="Class_I_gatase-like"/>
</dbReference>